<gene>
    <name evidence="5" type="ORF">FK492_24055</name>
</gene>
<dbReference type="InterPro" id="IPR011050">
    <property type="entry name" value="Pectin_lyase_fold/virulence"/>
</dbReference>
<proteinExistence type="predicted"/>
<keyword evidence="2" id="KW-0063">Aspartyl esterase</keyword>
<dbReference type="Gene3D" id="2.160.20.10">
    <property type="entry name" value="Single-stranded right-handed beta-helix, Pectin lyase-like"/>
    <property type="match status" value="1"/>
</dbReference>
<dbReference type="Pfam" id="PF01095">
    <property type="entry name" value="Pectinesterase"/>
    <property type="match status" value="1"/>
</dbReference>
<evidence type="ECO:0000256" key="3">
    <source>
        <dbReference type="SAM" id="MobiDB-lite"/>
    </source>
</evidence>
<dbReference type="InterPro" id="IPR000070">
    <property type="entry name" value="Pectinesterase_cat"/>
</dbReference>
<feature type="compositionally biased region" description="Polar residues" evidence="3">
    <location>
        <begin position="130"/>
        <end position="142"/>
    </location>
</feature>
<feature type="non-terminal residue" evidence="5">
    <location>
        <position position="152"/>
    </location>
</feature>
<dbReference type="EMBL" id="VICF01000119">
    <property type="protein sequence ID" value="TQC60806.1"/>
    <property type="molecule type" value="Genomic_DNA"/>
</dbReference>
<name>A0ABY2ZUV0_9GAMM</name>
<evidence type="ECO:0000256" key="2">
    <source>
        <dbReference type="ARBA" id="ARBA00023085"/>
    </source>
</evidence>
<dbReference type="SUPFAM" id="SSF51126">
    <property type="entry name" value="Pectin lyase-like"/>
    <property type="match status" value="1"/>
</dbReference>
<evidence type="ECO:0000313" key="5">
    <source>
        <dbReference type="EMBL" id="TQC60806.1"/>
    </source>
</evidence>
<organism evidence="5 6">
    <name type="scientific">Pantoea dispersa</name>
    <dbReference type="NCBI Taxonomy" id="59814"/>
    <lineage>
        <taxon>Bacteria</taxon>
        <taxon>Pseudomonadati</taxon>
        <taxon>Pseudomonadota</taxon>
        <taxon>Gammaproteobacteria</taxon>
        <taxon>Enterobacterales</taxon>
        <taxon>Erwiniaceae</taxon>
        <taxon>Pantoea</taxon>
    </lineage>
</organism>
<feature type="region of interest" description="Disordered" evidence="3">
    <location>
        <begin position="130"/>
        <end position="152"/>
    </location>
</feature>
<accession>A0ABY2ZUV0</accession>
<dbReference type="InterPro" id="IPR012334">
    <property type="entry name" value="Pectin_lyas_fold"/>
</dbReference>
<reference evidence="5 6" key="1">
    <citation type="submission" date="2019-06" db="EMBL/GenBank/DDBJ databases">
        <title>Pantoea dispersa Assembly.</title>
        <authorList>
            <person name="Wang J."/>
        </authorList>
    </citation>
    <scope>NUCLEOTIDE SEQUENCE [LARGE SCALE GENOMIC DNA]</scope>
    <source>
        <strain evidence="6">bio</strain>
    </source>
</reference>
<feature type="domain" description="Pectinesterase catalytic" evidence="4">
    <location>
        <begin position="62"/>
        <end position="125"/>
    </location>
</feature>
<sequence length="152" mass="14870">MTGGFVADAPALTGTASRPQLTSSEAASTSGCSITPEAGPIGALVTDNWDPSAGVALLQADYAVAADGSTRYRTVQAAVDAAVAAGGSMRRYISVAPGTYTEVVCVPAAAPPLTLFGLGGSPASTTIRFGNANPTPKPTGSATHPCASNAAS</sequence>
<keyword evidence="6" id="KW-1185">Reference proteome</keyword>
<dbReference type="Proteomes" id="UP000319715">
    <property type="component" value="Unassembled WGS sequence"/>
</dbReference>
<evidence type="ECO:0000259" key="4">
    <source>
        <dbReference type="Pfam" id="PF01095"/>
    </source>
</evidence>
<evidence type="ECO:0000313" key="6">
    <source>
        <dbReference type="Proteomes" id="UP000319715"/>
    </source>
</evidence>
<evidence type="ECO:0000256" key="1">
    <source>
        <dbReference type="ARBA" id="ARBA00022801"/>
    </source>
</evidence>
<comment type="caution">
    <text evidence="5">The sequence shown here is derived from an EMBL/GenBank/DDBJ whole genome shotgun (WGS) entry which is preliminary data.</text>
</comment>
<keyword evidence="1" id="KW-0378">Hydrolase</keyword>
<protein>
    <submittedName>
        <fullName evidence="5">Acyl-CoA thioesterase</fullName>
    </submittedName>
</protein>